<gene>
    <name evidence="3" type="ORF">Plec18167_008199</name>
</gene>
<feature type="compositionally biased region" description="Polar residues" evidence="1">
    <location>
        <begin position="33"/>
        <end position="61"/>
    </location>
</feature>
<proteinExistence type="predicted"/>
<dbReference type="Proteomes" id="UP001583193">
    <property type="component" value="Unassembled WGS sequence"/>
</dbReference>
<evidence type="ECO:0000256" key="1">
    <source>
        <dbReference type="SAM" id="MobiDB-lite"/>
    </source>
</evidence>
<dbReference type="PROSITE" id="PS50053">
    <property type="entry name" value="UBIQUITIN_2"/>
    <property type="match status" value="1"/>
</dbReference>
<evidence type="ECO:0000313" key="3">
    <source>
        <dbReference type="EMBL" id="KAL1868608.1"/>
    </source>
</evidence>
<dbReference type="PANTHER" id="PTHR13169">
    <property type="entry name" value="UBIQUITIN-LIKE PROTEIN 3 HCG-1 PROTEIN"/>
    <property type="match status" value="1"/>
</dbReference>
<dbReference type="InterPro" id="IPR000626">
    <property type="entry name" value="Ubiquitin-like_dom"/>
</dbReference>
<reference evidence="3 4" key="1">
    <citation type="journal article" date="2024" name="IMA Fungus">
        <title>IMA Genome - F19 : A genome assembly and annotation guide to empower mycologists, including annotated draft genome sequences of Ceratocystis pirilliformis, Diaporthe australafricana, Fusarium ophioides, Paecilomyces lecythidis, and Sporothrix stenoceras.</title>
        <authorList>
            <person name="Aylward J."/>
            <person name="Wilson A.M."/>
            <person name="Visagie C.M."/>
            <person name="Spraker J."/>
            <person name="Barnes I."/>
            <person name="Buitendag C."/>
            <person name="Ceriani C."/>
            <person name="Del Mar Angel L."/>
            <person name="du Plessis D."/>
            <person name="Fuchs T."/>
            <person name="Gasser K."/>
            <person name="Kramer D."/>
            <person name="Li W."/>
            <person name="Munsamy K."/>
            <person name="Piso A."/>
            <person name="Price J.L."/>
            <person name="Sonnekus B."/>
            <person name="Thomas C."/>
            <person name="van der Nest A."/>
            <person name="van Dijk A."/>
            <person name="van Heerden A."/>
            <person name="van Vuuren N."/>
            <person name="Yilmaz N."/>
            <person name="Duong T.A."/>
            <person name="van der Merwe N.A."/>
            <person name="Wingfield M.J."/>
            <person name="Wingfield B.D."/>
        </authorList>
    </citation>
    <scope>NUCLEOTIDE SEQUENCE [LARGE SCALE GENOMIC DNA]</scope>
    <source>
        <strain evidence="3 4">CMW 18167</strain>
    </source>
</reference>
<name>A0ABR3WY47_9EURO</name>
<feature type="compositionally biased region" description="Low complexity" evidence="1">
    <location>
        <begin position="75"/>
        <end position="86"/>
    </location>
</feature>
<evidence type="ECO:0000259" key="2">
    <source>
        <dbReference type="PROSITE" id="PS50053"/>
    </source>
</evidence>
<feature type="region of interest" description="Disordered" evidence="1">
    <location>
        <begin position="231"/>
        <end position="254"/>
    </location>
</feature>
<feature type="domain" description="Ubiquitin-like" evidence="2">
    <location>
        <begin position="167"/>
        <end position="210"/>
    </location>
</feature>
<dbReference type="InterPro" id="IPR040015">
    <property type="entry name" value="UBL3-like"/>
</dbReference>
<dbReference type="InterPro" id="IPR029071">
    <property type="entry name" value="Ubiquitin-like_domsf"/>
</dbReference>
<comment type="caution">
    <text evidence="3">The sequence shown here is derived from an EMBL/GenBank/DDBJ whole genome shotgun (WGS) entry which is preliminary data.</text>
</comment>
<keyword evidence="4" id="KW-1185">Reference proteome</keyword>
<accession>A0ABR3WY47</accession>
<feature type="region of interest" description="Disordered" evidence="1">
    <location>
        <begin position="1"/>
        <end position="126"/>
    </location>
</feature>
<organism evidence="3 4">
    <name type="scientific">Paecilomyces lecythidis</name>
    <dbReference type="NCBI Taxonomy" id="3004212"/>
    <lineage>
        <taxon>Eukaryota</taxon>
        <taxon>Fungi</taxon>
        <taxon>Dikarya</taxon>
        <taxon>Ascomycota</taxon>
        <taxon>Pezizomycotina</taxon>
        <taxon>Eurotiomycetes</taxon>
        <taxon>Eurotiomycetidae</taxon>
        <taxon>Eurotiales</taxon>
        <taxon>Thermoascaceae</taxon>
        <taxon>Paecilomyces</taxon>
    </lineage>
</organism>
<dbReference type="EMBL" id="JAVDPF010000038">
    <property type="protein sequence ID" value="KAL1868608.1"/>
    <property type="molecule type" value="Genomic_DNA"/>
</dbReference>
<dbReference type="SUPFAM" id="SSF54236">
    <property type="entry name" value="Ubiquitin-like"/>
    <property type="match status" value="1"/>
</dbReference>
<dbReference type="Pfam" id="PF13881">
    <property type="entry name" value="Rad60-SLD_2"/>
    <property type="match status" value="1"/>
</dbReference>
<evidence type="ECO:0000313" key="4">
    <source>
        <dbReference type="Proteomes" id="UP001583193"/>
    </source>
</evidence>
<feature type="compositionally biased region" description="Basic and acidic residues" evidence="1">
    <location>
        <begin position="243"/>
        <end position="254"/>
    </location>
</feature>
<dbReference type="InterPro" id="IPR039540">
    <property type="entry name" value="UBL3-like_ubiquitin_dom"/>
</dbReference>
<feature type="compositionally biased region" description="Polar residues" evidence="1">
    <location>
        <begin position="90"/>
        <end position="103"/>
    </location>
</feature>
<protein>
    <recommendedName>
        <fullName evidence="2">Ubiquitin-like domain-containing protein</fullName>
    </recommendedName>
</protein>
<dbReference type="Gene3D" id="3.10.20.90">
    <property type="entry name" value="Phosphatidylinositol 3-kinase Catalytic Subunit, Chain A, domain 1"/>
    <property type="match status" value="1"/>
</dbReference>
<sequence>MASNDTPESDLAAEVREGQVPSTNDVSQDKNDQIPQAQETVEGSSSHIQATADGTETSQEASAAIEKPTTSGDNSAAAASVAPSEAETARPTNAANSEVSDSKSAVPEGESMSEQPTAPAKEAEDEGPSLVITLLLITGARHPFKIDGKYLRKRAVNVENYDPFRMSVYTLKELILREWRPEWETRPSSPSSIRLIYFGKLLEDKAPLSDSRFSRDTPNIVHMTIKPQEVVDEEDTKGAKTQYSREREASERSPRCRCVIL</sequence>
<dbReference type="PANTHER" id="PTHR13169:SF0">
    <property type="entry name" value="UBIQUITIN-LIKE PROTEIN 3"/>
    <property type="match status" value="1"/>
</dbReference>